<dbReference type="Pfam" id="PF00903">
    <property type="entry name" value="Glyoxalase"/>
    <property type="match status" value="1"/>
</dbReference>
<feature type="domain" description="VOC" evidence="1">
    <location>
        <begin position="157"/>
        <end position="275"/>
    </location>
</feature>
<dbReference type="Proteomes" id="UP000006977">
    <property type="component" value="Unassembled WGS sequence"/>
</dbReference>
<dbReference type="EMBL" id="AHEA01000026">
    <property type="protein sequence ID" value="EJQ77269.1"/>
    <property type="molecule type" value="Genomic_DNA"/>
</dbReference>
<dbReference type="SUPFAM" id="SSF54593">
    <property type="entry name" value="Glyoxalase/Bleomycin resistance protein/Dihydroxybiphenyl dioxygenase"/>
    <property type="match status" value="1"/>
</dbReference>
<dbReference type="PANTHER" id="PTHR36110">
    <property type="entry name" value="RING-CLEAVING DIOXYGENASE MHQE-RELATED"/>
    <property type="match status" value="1"/>
</dbReference>
<proteinExistence type="predicted"/>
<accession>J8DLZ8</accession>
<dbReference type="Gene3D" id="3.10.180.10">
    <property type="entry name" value="2,3-Dihydroxybiphenyl 1,2-Dioxygenase, domain 1"/>
    <property type="match status" value="2"/>
</dbReference>
<organism evidence="2 3">
    <name type="scientific">Bacillus cereus HuA4-10</name>
    <dbReference type="NCBI Taxonomy" id="1053206"/>
    <lineage>
        <taxon>Bacteria</taxon>
        <taxon>Bacillati</taxon>
        <taxon>Bacillota</taxon>
        <taxon>Bacilli</taxon>
        <taxon>Bacillales</taxon>
        <taxon>Bacillaceae</taxon>
        <taxon>Bacillus</taxon>
        <taxon>Bacillus cereus group</taxon>
    </lineage>
</organism>
<reference evidence="2 3" key="1">
    <citation type="submission" date="2012-04" db="EMBL/GenBank/DDBJ databases">
        <title>The Genome Sequence of Bacillus cereus HuA4-10.</title>
        <authorList>
            <consortium name="The Broad Institute Genome Sequencing Platform"/>
            <consortium name="The Broad Institute Genome Sequencing Center for Infectious Disease"/>
            <person name="Feldgarden M."/>
            <person name="Van der Auwera G.A."/>
            <person name="Mahillon J."/>
            <person name="Duprez V."/>
            <person name="Timmery S."/>
            <person name="Mattelet C."/>
            <person name="Dierick K."/>
            <person name="Sun M."/>
            <person name="Yu Z."/>
            <person name="Zhu L."/>
            <person name="Hu X."/>
            <person name="Shank E.B."/>
            <person name="Swiecicka I."/>
            <person name="Hansen B.M."/>
            <person name="Andrup L."/>
            <person name="Young S.K."/>
            <person name="Zeng Q."/>
            <person name="Gargeya S."/>
            <person name="Fitzgerald M."/>
            <person name="Haas B."/>
            <person name="Abouelleil A."/>
            <person name="Alvarado L."/>
            <person name="Arachchi H.M."/>
            <person name="Berlin A."/>
            <person name="Chapman S.B."/>
            <person name="Goldberg J."/>
            <person name="Griggs A."/>
            <person name="Gujja S."/>
            <person name="Hansen M."/>
            <person name="Howarth C."/>
            <person name="Imamovic A."/>
            <person name="Larimer J."/>
            <person name="McCowen C."/>
            <person name="Montmayeur A."/>
            <person name="Murphy C."/>
            <person name="Neiman D."/>
            <person name="Pearson M."/>
            <person name="Priest M."/>
            <person name="Roberts A."/>
            <person name="Saif S."/>
            <person name="Shea T."/>
            <person name="Sisk P."/>
            <person name="Sykes S."/>
            <person name="Wortman J."/>
            <person name="Nusbaum C."/>
            <person name="Birren B."/>
        </authorList>
    </citation>
    <scope>NUCLEOTIDE SEQUENCE [LARGE SCALE GENOMIC DNA]</scope>
    <source>
        <strain evidence="2 3">HuA4-10</strain>
    </source>
</reference>
<protein>
    <recommendedName>
        <fullName evidence="1">VOC domain-containing protein</fullName>
    </recommendedName>
</protein>
<dbReference type="InterPro" id="IPR037523">
    <property type="entry name" value="VOC_core"/>
</dbReference>
<evidence type="ECO:0000313" key="3">
    <source>
        <dbReference type="Proteomes" id="UP000006977"/>
    </source>
</evidence>
<name>J8DLZ8_BACCE</name>
<evidence type="ECO:0000259" key="1">
    <source>
        <dbReference type="PROSITE" id="PS51819"/>
    </source>
</evidence>
<evidence type="ECO:0000313" key="2">
    <source>
        <dbReference type="EMBL" id="EJQ77269.1"/>
    </source>
</evidence>
<dbReference type="AlphaFoldDB" id="J8DLZ8"/>
<feature type="domain" description="VOC" evidence="1">
    <location>
        <begin position="6"/>
        <end position="132"/>
    </location>
</feature>
<sequence>MYTIPGHHHISMVTKNAKTNNDFYQKVLGLRRVKKTVNQDNPFMYHLFYGDLTGSAGTELSFFEMPNVGRTIRGTNAITQIGLLVPSIESLTFWKRRFESLQVAHGEITTYAGRDALHFEDQDGLRLVMLNNNGEEVPEYWTAWDESSVEQNYRILGMGTVEMTVRSLNKLSKTLTGLLSYKEVYRSDDEGIYQSIVGQSFGEILVKQQEGESERPGKGSIHHLAIRVKNDEELSYWNEAVKDKGFQSTGIIDRFYFKSLYFRESNGILFEIATDGPGFTVDSAVEKLGKELDLPPFLEERRKEIEEKLIPLD</sequence>
<dbReference type="PANTHER" id="PTHR36110:SF4">
    <property type="entry name" value="RING-CLEAVING DIOXYGENASE MHQA-RELATED"/>
    <property type="match status" value="1"/>
</dbReference>
<dbReference type="InterPro" id="IPR004360">
    <property type="entry name" value="Glyas_Fos-R_dOase_dom"/>
</dbReference>
<dbReference type="PATRIC" id="fig|1053206.3.peg.3639"/>
<dbReference type="InterPro" id="IPR029068">
    <property type="entry name" value="Glyas_Bleomycin-R_OHBP_Dase"/>
</dbReference>
<dbReference type="HOGENOM" id="CLU_057821_1_0_9"/>
<dbReference type="PROSITE" id="PS51819">
    <property type="entry name" value="VOC"/>
    <property type="match status" value="2"/>
</dbReference>
<dbReference type="CDD" id="cd08347">
    <property type="entry name" value="PcpA_C_like"/>
    <property type="match status" value="1"/>
</dbReference>
<dbReference type="RefSeq" id="WP_002148720.1">
    <property type="nucleotide sequence ID" value="NZ_JH792148.1"/>
</dbReference>
<dbReference type="InterPro" id="IPR052537">
    <property type="entry name" value="Extradiol_RC_dioxygenase"/>
</dbReference>
<comment type="caution">
    <text evidence="2">The sequence shown here is derived from an EMBL/GenBank/DDBJ whole genome shotgun (WGS) entry which is preliminary data.</text>
</comment>
<gene>
    <name evidence="2" type="ORF">IGC_03568</name>
</gene>